<dbReference type="Proteomes" id="UP001331761">
    <property type="component" value="Unassembled WGS sequence"/>
</dbReference>
<evidence type="ECO:0000256" key="1">
    <source>
        <dbReference type="SAM" id="Phobius"/>
    </source>
</evidence>
<gene>
    <name evidence="2" type="ORF">GCK32_009657</name>
</gene>
<keyword evidence="1" id="KW-0472">Membrane</keyword>
<feature type="transmembrane region" description="Helical" evidence="1">
    <location>
        <begin position="96"/>
        <end position="119"/>
    </location>
</feature>
<feature type="transmembrane region" description="Helical" evidence="1">
    <location>
        <begin position="46"/>
        <end position="64"/>
    </location>
</feature>
<organism evidence="2 3">
    <name type="scientific">Trichostrongylus colubriformis</name>
    <name type="common">Black scour worm</name>
    <dbReference type="NCBI Taxonomy" id="6319"/>
    <lineage>
        <taxon>Eukaryota</taxon>
        <taxon>Metazoa</taxon>
        <taxon>Ecdysozoa</taxon>
        <taxon>Nematoda</taxon>
        <taxon>Chromadorea</taxon>
        <taxon>Rhabditida</taxon>
        <taxon>Rhabditina</taxon>
        <taxon>Rhabditomorpha</taxon>
        <taxon>Strongyloidea</taxon>
        <taxon>Trichostrongylidae</taxon>
        <taxon>Trichostrongylus</taxon>
    </lineage>
</organism>
<dbReference type="AlphaFoldDB" id="A0AAN8IHW7"/>
<dbReference type="EMBL" id="WIXE01014577">
    <property type="protein sequence ID" value="KAK5974176.1"/>
    <property type="molecule type" value="Genomic_DNA"/>
</dbReference>
<protein>
    <submittedName>
        <fullName evidence="2">Uncharacterized protein</fullName>
    </submittedName>
</protein>
<feature type="transmembrane region" description="Helical" evidence="1">
    <location>
        <begin position="131"/>
        <end position="154"/>
    </location>
</feature>
<evidence type="ECO:0000313" key="2">
    <source>
        <dbReference type="EMBL" id="KAK5974176.1"/>
    </source>
</evidence>
<comment type="caution">
    <text evidence="2">The sequence shown here is derived from an EMBL/GenBank/DDBJ whole genome shotgun (WGS) entry which is preliminary data.</text>
</comment>
<accession>A0AAN8IHW7</accession>
<proteinExistence type="predicted"/>
<keyword evidence="1" id="KW-0812">Transmembrane</keyword>
<reference evidence="2 3" key="1">
    <citation type="submission" date="2019-10" db="EMBL/GenBank/DDBJ databases">
        <title>Assembly and Annotation for the nematode Trichostrongylus colubriformis.</title>
        <authorList>
            <person name="Martin J."/>
        </authorList>
    </citation>
    <scope>NUCLEOTIDE SEQUENCE [LARGE SCALE GENOMIC DNA]</scope>
    <source>
        <strain evidence="2">G859</strain>
        <tissue evidence="2">Whole worm</tissue>
    </source>
</reference>
<keyword evidence="1" id="KW-1133">Transmembrane helix</keyword>
<keyword evidence="3" id="KW-1185">Reference proteome</keyword>
<feature type="transmembrane region" description="Helical" evidence="1">
    <location>
        <begin position="70"/>
        <end position="89"/>
    </location>
</feature>
<evidence type="ECO:0000313" key="3">
    <source>
        <dbReference type="Proteomes" id="UP001331761"/>
    </source>
</evidence>
<name>A0AAN8IHW7_TRICO</name>
<sequence length="158" mass="17565">MTAITIEHPSRNDQKPEEVEEVIQQCEGSPKRARAGSDNGCCENETFLIVLSVVMLVFALFDIVDYRHATTLKIIFHIALLVLIIVGVCQKSSMCMLIALILLIIIVIVHILYVLYIVFASDAKLASWNTIVAIILEVILIVICIYGCISANALRSEY</sequence>